<dbReference type="GO" id="GO:0009252">
    <property type="term" value="P:peptidoglycan biosynthetic process"/>
    <property type="evidence" value="ECO:0007669"/>
    <property type="project" value="UniProtKB-UniRule"/>
</dbReference>
<dbReference type="UniPathway" id="UPA00113">
    <property type="reaction ID" value="UER00532"/>
</dbReference>
<dbReference type="Pfam" id="PF12804">
    <property type="entry name" value="NTP_transf_3"/>
    <property type="match status" value="1"/>
</dbReference>
<dbReference type="Gene3D" id="2.160.10.10">
    <property type="entry name" value="Hexapeptide repeat proteins"/>
    <property type="match status" value="1"/>
</dbReference>
<evidence type="ECO:0000256" key="7">
    <source>
        <dbReference type="ARBA" id="ARBA00022737"/>
    </source>
</evidence>
<feature type="binding site" evidence="17">
    <location>
        <position position="378"/>
    </location>
    <ligand>
        <name>UDP-N-acetyl-alpha-D-glucosamine</name>
        <dbReference type="ChEBI" id="CHEBI:57705"/>
    </ligand>
</feature>
<feature type="region of interest" description="Pyrophosphorylase" evidence="17">
    <location>
        <begin position="1"/>
        <end position="230"/>
    </location>
</feature>
<feature type="binding site" evidence="17">
    <location>
        <position position="441"/>
    </location>
    <ligand>
        <name>acetyl-CoA</name>
        <dbReference type="ChEBI" id="CHEBI:57288"/>
    </ligand>
</feature>
<feature type="binding site" evidence="17">
    <location>
        <position position="22"/>
    </location>
    <ligand>
        <name>UDP-N-acetyl-alpha-D-glucosamine</name>
        <dbReference type="ChEBI" id="CHEBI:57705"/>
    </ligand>
</feature>
<feature type="binding site" evidence="17">
    <location>
        <position position="424"/>
    </location>
    <ligand>
        <name>acetyl-CoA</name>
        <dbReference type="ChEBI" id="CHEBI:57288"/>
    </ligand>
</feature>
<feature type="binding site" evidence="17">
    <location>
        <begin position="387"/>
        <end position="388"/>
    </location>
    <ligand>
        <name>acetyl-CoA</name>
        <dbReference type="ChEBI" id="CHEBI:57288"/>
    </ligand>
</feature>
<dbReference type="CDD" id="cd03353">
    <property type="entry name" value="LbH_GlmU_C"/>
    <property type="match status" value="1"/>
</dbReference>
<sequence length="458" mass="48461">MALNVVILAAGKGTRMKSDLPKVLHKVAERPMVQHVIDTARALGAAKPQLVYGYGAQALKSAMGEQPLHWVLQAEQLGTGHAVAQAIPNIADDDTVLVLYGDVPLTRLETLQQLLAVKPANGLAILTVNLANPTGYGRIVRAGENNSGKVVGIVEQKDASAEQLKITEVNSGIMALPGKQLKSWLGRLSNSNAQGEYYLTDVIAMAHSEGVDIATAQPQNPMEVEGANNRVQLAALERAYQQRKAEELMLAGANLRDPARIDVRGSVEVGNDVMIDVNVIFEGKVVLGKGVTIGANCILKDCVIGDNTEIKPNSMIEKATVGSDCSVGPYARLRPDSVMLDDSHVGNFVEMKKTTLGKGSKANHLTYLGDAVIGDKVNVGAGTITCNYDGANKFVTTIKDGAFIGSNSALVAPVTVGVNATVGAGSVLTRDAADGELVVARAKQRHIEGWQRPVKIKK</sequence>
<dbReference type="InterPro" id="IPR029044">
    <property type="entry name" value="Nucleotide-diphossugar_trans"/>
</dbReference>
<comment type="caution">
    <text evidence="20">The sequence shown here is derived from an EMBL/GenBank/DDBJ whole genome shotgun (WGS) entry which is preliminary data.</text>
</comment>
<comment type="pathway">
    <text evidence="17">Bacterial outer membrane biogenesis; LPS lipid A biosynthesis.</text>
</comment>
<feature type="binding site" evidence="17">
    <location>
        <position position="228"/>
    </location>
    <ligand>
        <name>UDP-N-acetyl-alpha-D-glucosamine</name>
        <dbReference type="ChEBI" id="CHEBI:57705"/>
    </ligand>
</feature>
<evidence type="ECO:0000256" key="12">
    <source>
        <dbReference type="ARBA" id="ARBA00023315"/>
    </source>
</evidence>
<comment type="pathway">
    <text evidence="17">Nucleotide-sugar biosynthesis; UDP-N-acetyl-alpha-D-glucosamine biosynthesis; UDP-N-acetyl-alpha-D-glucosamine from N-acetyl-alpha-D-glucosamine 1-phosphate: step 1/1.</text>
</comment>
<feature type="binding site" evidence="17">
    <location>
        <begin position="100"/>
        <end position="102"/>
    </location>
    <ligand>
        <name>UDP-N-acetyl-alpha-D-glucosamine</name>
        <dbReference type="ChEBI" id="CHEBI:57705"/>
    </ligand>
</feature>
<evidence type="ECO:0000256" key="2">
    <source>
        <dbReference type="ARBA" id="ARBA00007947"/>
    </source>
</evidence>
<dbReference type="InterPro" id="IPR025877">
    <property type="entry name" value="MobA-like_NTP_Trfase"/>
</dbReference>
<comment type="catalytic activity">
    <reaction evidence="14 17">
        <text>alpha-D-glucosamine 1-phosphate + acetyl-CoA = N-acetyl-alpha-D-glucosamine 1-phosphate + CoA + H(+)</text>
        <dbReference type="Rhea" id="RHEA:13725"/>
        <dbReference type="ChEBI" id="CHEBI:15378"/>
        <dbReference type="ChEBI" id="CHEBI:57287"/>
        <dbReference type="ChEBI" id="CHEBI:57288"/>
        <dbReference type="ChEBI" id="CHEBI:57776"/>
        <dbReference type="ChEBI" id="CHEBI:58516"/>
        <dbReference type="EC" id="2.3.1.157"/>
    </reaction>
</comment>
<evidence type="ECO:0000256" key="8">
    <source>
        <dbReference type="ARBA" id="ARBA00022842"/>
    </source>
</evidence>
<proteinExistence type="inferred from homology"/>
<dbReference type="GO" id="GO:0003977">
    <property type="term" value="F:UDP-N-acetylglucosamine diphosphorylase activity"/>
    <property type="evidence" value="ECO:0007669"/>
    <property type="project" value="UniProtKB-UniRule"/>
</dbReference>
<comment type="similarity">
    <text evidence="1 17">In the C-terminal section; belongs to the transferase hexapeptide repeat family.</text>
</comment>
<evidence type="ECO:0000259" key="18">
    <source>
        <dbReference type="Pfam" id="PF12804"/>
    </source>
</evidence>
<dbReference type="GO" id="GO:0005737">
    <property type="term" value="C:cytoplasm"/>
    <property type="evidence" value="ECO:0007669"/>
    <property type="project" value="UniProtKB-SubCell"/>
</dbReference>
<evidence type="ECO:0000313" key="20">
    <source>
        <dbReference type="EMBL" id="GAB59647.1"/>
    </source>
</evidence>
<feature type="binding site" evidence="17">
    <location>
        <position position="228"/>
    </location>
    <ligand>
        <name>Mg(2+)</name>
        <dbReference type="ChEBI" id="CHEBI:18420"/>
    </ligand>
</feature>
<keyword evidence="9 17" id="KW-0133">Cell shape</keyword>
<dbReference type="SUPFAM" id="SSF53448">
    <property type="entry name" value="Nucleotide-diphospho-sugar transferases"/>
    <property type="match status" value="1"/>
</dbReference>
<dbReference type="GO" id="GO:0071555">
    <property type="term" value="P:cell wall organization"/>
    <property type="evidence" value="ECO:0007669"/>
    <property type="project" value="UniProtKB-KW"/>
</dbReference>
<evidence type="ECO:0000256" key="6">
    <source>
        <dbReference type="ARBA" id="ARBA00022723"/>
    </source>
</evidence>
<keyword evidence="3 17" id="KW-0963">Cytoplasm</keyword>
<keyword evidence="10 17" id="KW-0573">Peptidoglycan synthesis</keyword>
<dbReference type="SUPFAM" id="SSF51161">
    <property type="entry name" value="Trimeric LpxA-like enzymes"/>
    <property type="match status" value="1"/>
</dbReference>
<gene>
    <name evidence="17 20" type="primary">glmU</name>
    <name evidence="20" type="ORF">RNAN_2653</name>
</gene>
<dbReference type="AlphaFoldDB" id="I1E019"/>
<dbReference type="InterPro" id="IPR011004">
    <property type="entry name" value="Trimer_LpxA-like_sf"/>
</dbReference>
<dbReference type="PANTHER" id="PTHR43584:SF3">
    <property type="entry name" value="BIFUNCTIONAL PROTEIN GLMU"/>
    <property type="match status" value="1"/>
</dbReference>
<reference evidence="20 21" key="1">
    <citation type="journal article" date="2012" name="J. Bacteriol.">
        <title>Genome Sequence of the Protease-Producing Bacterium Rheinheimera nanhaiensis E407-8T, Isolated from Deep-Sea Sediment of the South China Sea.</title>
        <authorList>
            <person name="Zhang X.-Y."/>
            <person name="Zhang Y.-J."/>
            <person name="Qin Q.-L."/>
            <person name="Xie B.-B."/>
            <person name="Chen X.-L."/>
            <person name="Zhou B.-C."/>
            <person name="Zhang Y.-Z."/>
        </authorList>
    </citation>
    <scope>NUCLEOTIDE SEQUENCE [LARGE SCALE GENOMIC DNA]</scope>
    <source>
        <strain evidence="20 21">E407-8</strain>
    </source>
</reference>
<comment type="catalytic activity">
    <reaction evidence="15 17">
        <text>N-acetyl-alpha-D-glucosamine 1-phosphate + UTP + H(+) = UDP-N-acetyl-alpha-D-glucosamine + diphosphate</text>
        <dbReference type="Rhea" id="RHEA:13509"/>
        <dbReference type="ChEBI" id="CHEBI:15378"/>
        <dbReference type="ChEBI" id="CHEBI:33019"/>
        <dbReference type="ChEBI" id="CHEBI:46398"/>
        <dbReference type="ChEBI" id="CHEBI:57705"/>
        <dbReference type="ChEBI" id="CHEBI:57776"/>
        <dbReference type="EC" id="2.7.7.23"/>
    </reaction>
</comment>
<keyword evidence="11 17" id="KW-0511">Multifunctional enzyme</keyword>
<dbReference type="RefSeq" id="WP_008222434.1">
    <property type="nucleotide sequence ID" value="NZ_BAFK01000015.1"/>
</dbReference>
<evidence type="ECO:0000256" key="1">
    <source>
        <dbReference type="ARBA" id="ARBA00007707"/>
    </source>
</evidence>
<protein>
    <recommendedName>
        <fullName evidence="17">Bifunctional protein GlmU</fullName>
    </recommendedName>
    <domain>
        <recommendedName>
            <fullName evidence="17">UDP-N-acetylglucosamine pyrophosphorylase</fullName>
            <ecNumber evidence="17">2.7.7.23</ecNumber>
        </recommendedName>
        <alternativeName>
            <fullName evidence="17">N-acetylglucosamine-1-phosphate uridyltransferase</fullName>
        </alternativeName>
    </domain>
    <domain>
        <recommendedName>
            <fullName evidence="17">Glucosamine-1-phosphate N-acetyltransferase</fullName>
            <ecNumber evidence="17">2.3.1.157</ecNumber>
        </recommendedName>
    </domain>
</protein>
<dbReference type="InterPro" id="IPR050065">
    <property type="entry name" value="GlmU-like"/>
</dbReference>
<name>I1E019_9GAMM</name>
<dbReference type="EC" id="2.7.7.23" evidence="17"/>
<comment type="function">
    <text evidence="16 17">Catalyzes the last two sequential reactions in the de novo biosynthetic pathway for UDP-N-acetylglucosamine (UDP-GlcNAc). The C-terminal domain catalyzes the transfer of acetyl group from acetyl coenzyme A to glucosamine-1-phosphate (GlcN-1-P) to produce N-acetylglucosamine-1-phosphate (GlcNAc-1-P), which is converted into UDP-GlcNAc by the transfer of uridine 5-monophosphate (from uridine 5-triphosphate), a reaction catalyzed by the N-terminal domain.</text>
</comment>
<dbReference type="GO" id="GO:0019134">
    <property type="term" value="F:glucosamine-1-phosphate N-acetyltransferase activity"/>
    <property type="evidence" value="ECO:0007669"/>
    <property type="project" value="UniProtKB-UniRule"/>
</dbReference>
<accession>I1E019</accession>
<evidence type="ECO:0000259" key="19">
    <source>
        <dbReference type="Pfam" id="PF25087"/>
    </source>
</evidence>
<dbReference type="InterPro" id="IPR056729">
    <property type="entry name" value="GMPPB_C"/>
</dbReference>
<comment type="pathway">
    <text evidence="17">Nucleotide-sugar biosynthesis; UDP-N-acetyl-alpha-D-glucosamine biosynthesis; N-acetyl-alpha-D-glucosamine 1-phosphate from alpha-D-glucosamine 6-phosphate (route II): step 2/2.</text>
</comment>
<evidence type="ECO:0000256" key="15">
    <source>
        <dbReference type="ARBA" id="ARBA00048493"/>
    </source>
</evidence>
<dbReference type="GO" id="GO:0006048">
    <property type="term" value="P:UDP-N-acetylglucosamine biosynthetic process"/>
    <property type="evidence" value="ECO:0007669"/>
    <property type="project" value="UniProtKB-UniPathway"/>
</dbReference>
<dbReference type="NCBIfam" id="TIGR01173">
    <property type="entry name" value="glmU"/>
    <property type="match status" value="1"/>
</dbReference>
<dbReference type="OrthoDB" id="9775031at2"/>
<keyword evidence="8 17" id="KW-0460">Magnesium</keyword>
<dbReference type="InterPro" id="IPR005882">
    <property type="entry name" value="Bifunctional_GlmU"/>
</dbReference>
<evidence type="ECO:0000256" key="14">
    <source>
        <dbReference type="ARBA" id="ARBA00048247"/>
    </source>
</evidence>
<keyword evidence="12 17" id="KW-0012">Acyltransferase</keyword>
<feature type="domain" description="Mannose-1-phosphate guanyltransferase C-terminal" evidence="19">
    <location>
        <begin position="264"/>
        <end position="353"/>
    </location>
</feature>
<evidence type="ECO:0000256" key="5">
    <source>
        <dbReference type="ARBA" id="ARBA00022695"/>
    </source>
</evidence>
<dbReference type="InterPro" id="IPR038009">
    <property type="entry name" value="GlmU_C_LbH"/>
</dbReference>
<evidence type="ECO:0000313" key="21">
    <source>
        <dbReference type="Proteomes" id="UP000004374"/>
    </source>
</evidence>
<dbReference type="HAMAP" id="MF_01631">
    <property type="entry name" value="GlmU"/>
    <property type="match status" value="1"/>
</dbReference>
<comment type="similarity">
    <text evidence="2 17">In the N-terminal section; belongs to the N-acetylglucosamine-1-phosphate uridyltransferase family.</text>
</comment>
<feature type="binding site" evidence="17">
    <location>
        <position position="137"/>
    </location>
    <ligand>
        <name>UDP-N-acetyl-alpha-D-glucosamine</name>
        <dbReference type="ChEBI" id="CHEBI:57705"/>
    </ligand>
</feature>
<dbReference type="EC" id="2.3.1.157" evidence="17"/>
<feature type="binding site" evidence="17">
    <location>
        <position position="381"/>
    </location>
    <ligand>
        <name>acetyl-CoA</name>
        <dbReference type="ChEBI" id="CHEBI:57288"/>
    </ligand>
</feature>
<feature type="domain" description="MobA-like NTP transferase" evidence="18">
    <location>
        <begin position="5"/>
        <end position="119"/>
    </location>
</feature>
<comment type="subcellular location">
    <subcellularLocation>
        <location evidence="17">Cytoplasm</location>
    </subcellularLocation>
</comment>
<feature type="binding site" evidence="17">
    <location>
        <position position="352"/>
    </location>
    <ligand>
        <name>UDP-N-acetyl-alpha-D-glucosamine</name>
        <dbReference type="ChEBI" id="CHEBI:57705"/>
    </ligand>
</feature>
<feature type="region of interest" description="Linker" evidence="17">
    <location>
        <begin position="231"/>
        <end position="251"/>
    </location>
</feature>
<keyword evidence="6 17" id="KW-0479">Metal-binding</keyword>
<comment type="cofactor">
    <cofactor evidence="17">
        <name>Mg(2+)</name>
        <dbReference type="ChEBI" id="CHEBI:18420"/>
    </cofactor>
    <text evidence="17">Binds 1 Mg(2+) ion per subunit.</text>
</comment>
<dbReference type="GO" id="GO:0000287">
    <property type="term" value="F:magnesium ion binding"/>
    <property type="evidence" value="ECO:0007669"/>
    <property type="project" value="UniProtKB-UniRule"/>
</dbReference>
<keyword evidence="13 17" id="KW-0961">Cell wall biogenesis/degradation</keyword>
<dbReference type="Gene3D" id="3.90.550.10">
    <property type="entry name" value="Spore Coat Polysaccharide Biosynthesis Protein SpsA, Chain A"/>
    <property type="match status" value="1"/>
</dbReference>
<keyword evidence="5 17" id="KW-0548">Nucleotidyltransferase</keyword>
<dbReference type="Pfam" id="PF25087">
    <property type="entry name" value="GMPPB_C"/>
    <property type="match status" value="1"/>
</dbReference>
<feature type="binding site" evidence="17">
    <location>
        <position position="102"/>
    </location>
    <ligand>
        <name>Mg(2+)</name>
        <dbReference type="ChEBI" id="CHEBI:18420"/>
    </ligand>
</feature>
<evidence type="ECO:0000256" key="17">
    <source>
        <dbReference type="HAMAP-Rule" id="MF_01631"/>
    </source>
</evidence>
<feature type="binding site" evidence="17">
    <location>
        <position position="73"/>
    </location>
    <ligand>
        <name>UDP-N-acetyl-alpha-D-glucosamine</name>
        <dbReference type="ChEBI" id="CHEBI:57705"/>
    </ligand>
</feature>
<keyword evidence="21" id="KW-1185">Reference proteome</keyword>
<evidence type="ECO:0000256" key="13">
    <source>
        <dbReference type="ARBA" id="ARBA00023316"/>
    </source>
</evidence>
<feature type="binding site" evidence="17">
    <location>
        <position position="155"/>
    </location>
    <ligand>
        <name>UDP-N-acetyl-alpha-D-glucosamine</name>
        <dbReference type="ChEBI" id="CHEBI:57705"/>
    </ligand>
</feature>
<dbReference type="STRING" id="562729.RNAN_2653"/>
<feature type="region of interest" description="N-acetyltransferase" evidence="17">
    <location>
        <begin position="252"/>
        <end position="458"/>
    </location>
</feature>
<dbReference type="GO" id="GO:0008360">
    <property type="term" value="P:regulation of cell shape"/>
    <property type="evidence" value="ECO:0007669"/>
    <property type="project" value="UniProtKB-KW"/>
</dbReference>
<dbReference type="Proteomes" id="UP000004374">
    <property type="component" value="Unassembled WGS sequence"/>
</dbReference>
<keyword evidence="4 17" id="KW-0808">Transferase</keyword>
<dbReference type="GO" id="GO:0016020">
    <property type="term" value="C:membrane"/>
    <property type="evidence" value="ECO:0007669"/>
    <property type="project" value="GOC"/>
</dbReference>
<dbReference type="GO" id="GO:0000902">
    <property type="term" value="P:cell morphogenesis"/>
    <property type="evidence" value="ECO:0007669"/>
    <property type="project" value="UniProtKB-UniRule"/>
</dbReference>
<evidence type="ECO:0000256" key="10">
    <source>
        <dbReference type="ARBA" id="ARBA00022984"/>
    </source>
</evidence>
<feature type="binding site" evidence="17">
    <location>
        <begin position="8"/>
        <end position="11"/>
    </location>
    <ligand>
        <name>UDP-N-acetyl-alpha-D-glucosamine</name>
        <dbReference type="ChEBI" id="CHEBI:57705"/>
    </ligand>
</feature>
<feature type="binding site" evidence="17">
    <location>
        <position position="334"/>
    </location>
    <ligand>
        <name>UDP-N-acetyl-alpha-D-glucosamine</name>
        <dbReference type="ChEBI" id="CHEBI:57705"/>
    </ligand>
</feature>
<feature type="binding site" evidence="17">
    <location>
        <position position="367"/>
    </location>
    <ligand>
        <name>UDP-N-acetyl-alpha-D-glucosamine</name>
        <dbReference type="ChEBI" id="CHEBI:57705"/>
    </ligand>
</feature>
<dbReference type="GO" id="GO:0009245">
    <property type="term" value="P:lipid A biosynthetic process"/>
    <property type="evidence" value="ECO:0007669"/>
    <property type="project" value="UniProtKB-UniRule"/>
</dbReference>
<feature type="binding site" evidence="17">
    <location>
        <position position="406"/>
    </location>
    <ligand>
        <name>acetyl-CoA</name>
        <dbReference type="ChEBI" id="CHEBI:57288"/>
    </ligand>
</feature>
<dbReference type="UniPathway" id="UPA00973"/>
<feature type="binding site" evidence="17">
    <location>
        <begin position="78"/>
        <end position="79"/>
    </location>
    <ligand>
        <name>UDP-N-acetyl-alpha-D-glucosamine</name>
        <dbReference type="ChEBI" id="CHEBI:57705"/>
    </ligand>
</feature>
<dbReference type="CDD" id="cd02540">
    <property type="entry name" value="GT2_GlmU_N_bac"/>
    <property type="match status" value="1"/>
</dbReference>
<comment type="subunit">
    <text evidence="17">Homotrimer.</text>
</comment>
<evidence type="ECO:0000256" key="3">
    <source>
        <dbReference type="ARBA" id="ARBA00022490"/>
    </source>
</evidence>
<evidence type="ECO:0000256" key="9">
    <source>
        <dbReference type="ARBA" id="ARBA00022960"/>
    </source>
</evidence>
<evidence type="ECO:0000256" key="16">
    <source>
        <dbReference type="ARBA" id="ARBA00049628"/>
    </source>
</evidence>
<evidence type="ECO:0000256" key="4">
    <source>
        <dbReference type="ARBA" id="ARBA00022679"/>
    </source>
</evidence>
<organism evidence="20 21">
    <name type="scientific">Rheinheimera nanhaiensis E407-8</name>
    <dbReference type="NCBI Taxonomy" id="562729"/>
    <lineage>
        <taxon>Bacteria</taxon>
        <taxon>Pseudomonadati</taxon>
        <taxon>Pseudomonadota</taxon>
        <taxon>Gammaproteobacteria</taxon>
        <taxon>Chromatiales</taxon>
        <taxon>Chromatiaceae</taxon>
        <taxon>Rheinheimera</taxon>
    </lineage>
</organism>
<keyword evidence="7 17" id="KW-0677">Repeat</keyword>
<dbReference type="PANTHER" id="PTHR43584">
    <property type="entry name" value="NUCLEOTIDYL TRANSFERASE"/>
    <property type="match status" value="1"/>
</dbReference>
<feature type="active site" description="Proton acceptor" evidence="17">
    <location>
        <position position="364"/>
    </location>
</feature>
<evidence type="ECO:0000256" key="11">
    <source>
        <dbReference type="ARBA" id="ARBA00023268"/>
    </source>
</evidence>
<feature type="binding site" evidence="17">
    <location>
        <position position="170"/>
    </location>
    <ligand>
        <name>UDP-N-acetyl-alpha-D-glucosamine</name>
        <dbReference type="ChEBI" id="CHEBI:57705"/>
    </ligand>
</feature>
<dbReference type="EMBL" id="BAFK01000015">
    <property type="protein sequence ID" value="GAB59647.1"/>
    <property type="molecule type" value="Genomic_DNA"/>
</dbReference>